<dbReference type="EMBL" id="QZWG01000018">
    <property type="protein sequence ID" value="RZB52753.1"/>
    <property type="molecule type" value="Genomic_DNA"/>
</dbReference>
<organism evidence="1 2">
    <name type="scientific">Glycine soja</name>
    <name type="common">Wild soybean</name>
    <dbReference type="NCBI Taxonomy" id="3848"/>
    <lineage>
        <taxon>Eukaryota</taxon>
        <taxon>Viridiplantae</taxon>
        <taxon>Streptophyta</taxon>
        <taxon>Embryophyta</taxon>
        <taxon>Tracheophyta</taxon>
        <taxon>Spermatophyta</taxon>
        <taxon>Magnoliopsida</taxon>
        <taxon>eudicotyledons</taxon>
        <taxon>Gunneridae</taxon>
        <taxon>Pentapetalae</taxon>
        <taxon>rosids</taxon>
        <taxon>fabids</taxon>
        <taxon>Fabales</taxon>
        <taxon>Fabaceae</taxon>
        <taxon>Papilionoideae</taxon>
        <taxon>50 kb inversion clade</taxon>
        <taxon>NPAAA clade</taxon>
        <taxon>indigoferoid/millettioid clade</taxon>
        <taxon>Phaseoleae</taxon>
        <taxon>Glycine</taxon>
        <taxon>Glycine subgen. Soja</taxon>
    </lineage>
</organism>
<dbReference type="InterPro" id="IPR007750">
    <property type="entry name" value="DUF674"/>
</dbReference>
<evidence type="ECO:0000313" key="1">
    <source>
        <dbReference type="EMBL" id="RZB52753.1"/>
    </source>
</evidence>
<dbReference type="Proteomes" id="UP000289340">
    <property type="component" value="Chromosome 18"/>
</dbReference>
<evidence type="ECO:0008006" key="3">
    <source>
        <dbReference type="Google" id="ProtNLM"/>
    </source>
</evidence>
<dbReference type="PANTHER" id="PTHR33103:SF27">
    <property type="entry name" value="OS04G0594700 PROTEIN"/>
    <property type="match status" value="1"/>
</dbReference>
<keyword evidence="2" id="KW-1185">Reference proteome</keyword>
<dbReference type="PANTHER" id="PTHR33103">
    <property type="entry name" value="OS01G0153900 PROTEIN"/>
    <property type="match status" value="1"/>
</dbReference>
<dbReference type="Pfam" id="PF05056">
    <property type="entry name" value="DUF674"/>
    <property type="match status" value="1"/>
</dbReference>
<gene>
    <name evidence="1" type="ORF">D0Y65_049003</name>
</gene>
<name>A0A445FVG2_GLYSO</name>
<dbReference type="AlphaFoldDB" id="A0A445FVG2"/>
<protein>
    <recommendedName>
        <fullName evidence="3">DUF674 family protein</fullName>
    </recommendedName>
</protein>
<evidence type="ECO:0000313" key="2">
    <source>
        <dbReference type="Proteomes" id="UP000289340"/>
    </source>
</evidence>
<sequence length="73" mass="8005">MYIVTDDLIVTPMASVSSVSYLNRLKVQPFDIEERVISIGMKEALAILKASLTSISSLTNGLKQFTNSIKRGT</sequence>
<accession>A0A445FVG2</accession>
<comment type="caution">
    <text evidence="1">The sequence shown here is derived from an EMBL/GenBank/DDBJ whole genome shotgun (WGS) entry which is preliminary data.</text>
</comment>
<reference evidence="1 2" key="1">
    <citation type="submission" date="2018-09" db="EMBL/GenBank/DDBJ databases">
        <title>A high-quality reference genome of wild soybean provides a powerful tool to mine soybean genomes.</title>
        <authorList>
            <person name="Xie M."/>
            <person name="Chung C.Y.L."/>
            <person name="Li M.-W."/>
            <person name="Wong F.-L."/>
            <person name="Chan T.-F."/>
            <person name="Lam H.-M."/>
        </authorList>
    </citation>
    <scope>NUCLEOTIDE SEQUENCE [LARGE SCALE GENOMIC DNA]</scope>
    <source>
        <strain evidence="2">cv. W05</strain>
        <tissue evidence="1">Hypocotyl of etiolated seedlings</tissue>
    </source>
</reference>
<proteinExistence type="predicted"/>